<evidence type="ECO:0000256" key="4">
    <source>
        <dbReference type="ARBA" id="ARBA00023027"/>
    </source>
</evidence>
<keyword evidence="2 6" id="KW-0418">Kinase</keyword>
<dbReference type="InterPro" id="IPR017437">
    <property type="entry name" value="ATP-NAD_kinase_PpnK-typ_C"/>
</dbReference>
<proteinExistence type="inferred from homology"/>
<dbReference type="PANTHER" id="PTHR20275">
    <property type="entry name" value="NAD KINASE"/>
    <property type="match status" value="1"/>
</dbReference>
<dbReference type="InterPro" id="IPR017438">
    <property type="entry name" value="ATP-NAD_kinase_N"/>
</dbReference>
<comment type="cofactor">
    <cofactor evidence="6">
        <name>a divalent metal cation</name>
        <dbReference type="ChEBI" id="CHEBI:60240"/>
    </cofactor>
</comment>
<keyword evidence="1 6" id="KW-0808">Transferase</keyword>
<dbReference type="SUPFAM" id="SSF111331">
    <property type="entry name" value="NAD kinase/diacylglycerol kinase-like"/>
    <property type="match status" value="1"/>
</dbReference>
<comment type="function">
    <text evidence="6">Involved in the regulation of the intracellular balance of NAD and NADP, and is a key enzyme in the biosynthesis of NADP. Catalyzes specifically the phosphorylation on 2'-hydroxyl of the adenosine moiety of NAD to yield NADP.</text>
</comment>
<dbReference type="Gene3D" id="3.40.50.10330">
    <property type="entry name" value="Probable inorganic polyphosphate/atp-NAD kinase, domain 1"/>
    <property type="match status" value="1"/>
</dbReference>
<comment type="catalytic activity">
    <reaction evidence="5 6">
        <text>NAD(+) + ATP = ADP + NADP(+) + H(+)</text>
        <dbReference type="Rhea" id="RHEA:18629"/>
        <dbReference type="ChEBI" id="CHEBI:15378"/>
        <dbReference type="ChEBI" id="CHEBI:30616"/>
        <dbReference type="ChEBI" id="CHEBI:57540"/>
        <dbReference type="ChEBI" id="CHEBI:58349"/>
        <dbReference type="ChEBI" id="CHEBI:456216"/>
        <dbReference type="EC" id="2.7.1.23"/>
    </reaction>
</comment>
<dbReference type="Gene3D" id="2.60.200.30">
    <property type="entry name" value="Probable inorganic polyphosphate/atp-NAD kinase, domain 2"/>
    <property type="match status" value="1"/>
</dbReference>
<keyword evidence="6" id="KW-0963">Cytoplasm</keyword>
<feature type="active site" description="Proton acceptor" evidence="6">
    <location>
        <position position="96"/>
    </location>
</feature>
<evidence type="ECO:0000256" key="6">
    <source>
        <dbReference type="HAMAP-Rule" id="MF_00361"/>
    </source>
</evidence>
<comment type="subcellular location">
    <subcellularLocation>
        <location evidence="6">Cytoplasm</location>
    </subcellularLocation>
</comment>
<comment type="similarity">
    <text evidence="6">Belongs to the NAD kinase family.</text>
</comment>
<keyword evidence="9" id="KW-1185">Reference proteome</keyword>
<feature type="region of interest" description="Disordered" evidence="7">
    <location>
        <begin position="1"/>
        <end position="20"/>
    </location>
</feature>
<feature type="compositionally biased region" description="Basic and acidic residues" evidence="7">
    <location>
        <begin position="9"/>
        <end position="20"/>
    </location>
</feature>
<feature type="binding site" evidence="6">
    <location>
        <begin position="96"/>
        <end position="97"/>
    </location>
    <ligand>
        <name>NAD(+)</name>
        <dbReference type="ChEBI" id="CHEBI:57540"/>
    </ligand>
</feature>
<comment type="caution">
    <text evidence="8">The sequence shown here is derived from an EMBL/GenBank/DDBJ whole genome shotgun (WGS) entry which is preliminary data.</text>
</comment>
<evidence type="ECO:0000256" key="7">
    <source>
        <dbReference type="SAM" id="MobiDB-lite"/>
    </source>
</evidence>
<keyword evidence="4 6" id="KW-0520">NAD</keyword>
<keyword evidence="6" id="KW-0547">Nucleotide-binding</keyword>
<evidence type="ECO:0000256" key="2">
    <source>
        <dbReference type="ARBA" id="ARBA00022777"/>
    </source>
</evidence>
<organism evidence="8 9">
    <name type="scientific">Arthrobacter ginkgonis</name>
    <dbReference type="NCBI Taxonomy" id="1630594"/>
    <lineage>
        <taxon>Bacteria</taxon>
        <taxon>Bacillati</taxon>
        <taxon>Actinomycetota</taxon>
        <taxon>Actinomycetes</taxon>
        <taxon>Micrococcales</taxon>
        <taxon>Micrococcaceae</taxon>
        <taxon>Arthrobacter</taxon>
    </lineage>
</organism>
<dbReference type="Pfam" id="PF20143">
    <property type="entry name" value="NAD_kinase_C"/>
    <property type="match status" value="1"/>
</dbReference>
<name>A0ABP7C971_9MICC</name>
<evidence type="ECO:0000256" key="1">
    <source>
        <dbReference type="ARBA" id="ARBA00022679"/>
    </source>
</evidence>
<dbReference type="NCBIfam" id="NF002892">
    <property type="entry name" value="PRK03372.1"/>
    <property type="match status" value="1"/>
</dbReference>
<gene>
    <name evidence="6" type="primary">nadK</name>
    <name evidence="8" type="ORF">GCM10023081_19530</name>
</gene>
<dbReference type="EC" id="2.7.1.23" evidence="6"/>
<protein>
    <recommendedName>
        <fullName evidence="6">NAD kinase</fullName>
        <ecNumber evidence="6">2.7.1.23</ecNumber>
    </recommendedName>
    <alternativeName>
        <fullName evidence="6">ATP-dependent NAD kinase</fullName>
    </alternativeName>
</protein>
<keyword evidence="6" id="KW-0067">ATP-binding</keyword>
<dbReference type="GO" id="GO:0016301">
    <property type="term" value="F:kinase activity"/>
    <property type="evidence" value="ECO:0007669"/>
    <property type="project" value="UniProtKB-KW"/>
</dbReference>
<dbReference type="HAMAP" id="MF_00361">
    <property type="entry name" value="NAD_kinase"/>
    <property type="match status" value="1"/>
</dbReference>
<keyword evidence="3 6" id="KW-0521">NADP</keyword>
<evidence type="ECO:0000256" key="3">
    <source>
        <dbReference type="ARBA" id="ARBA00022857"/>
    </source>
</evidence>
<dbReference type="InterPro" id="IPR016064">
    <property type="entry name" value="NAD/diacylglycerol_kinase_sf"/>
</dbReference>
<dbReference type="InterPro" id="IPR002504">
    <property type="entry name" value="NADK"/>
</dbReference>
<feature type="binding site" evidence="6">
    <location>
        <begin position="170"/>
        <end position="171"/>
    </location>
    <ligand>
        <name>NAD(+)</name>
        <dbReference type="ChEBI" id="CHEBI:57540"/>
    </ligand>
</feature>
<dbReference type="Pfam" id="PF01513">
    <property type="entry name" value="NAD_kinase"/>
    <property type="match status" value="1"/>
</dbReference>
<feature type="binding site" evidence="6">
    <location>
        <begin position="211"/>
        <end position="216"/>
    </location>
    <ligand>
        <name>NAD(+)</name>
        <dbReference type="ChEBI" id="CHEBI:57540"/>
    </ligand>
</feature>
<evidence type="ECO:0000313" key="8">
    <source>
        <dbReference type="EMBL" id="GAA3681646.1"/>
    </source>
</evidence>
<dbReference type="EMBL" id="BAABEO010000012">
    <property type="protein sequence ID" value="GAA3681646.1"/>
    <property type="molecule type" value="Genomic_DNA"/>
</dbReference>
<dbReference type="PANTHER" id="PTHR20275:SF0">
    <property type="entry name" value="NAD KINASE"/>
    <property type="match status" value="1"/>
</dbReference>
<accession>A0ABP7C971</accession>
<evidence type="ECO:0000256" key="5">
    <source>
        <dbReference type="ARBA" id="ARBA00047925"/>
    </source>
</evidence>
<dbReference type="Proteomes" id="UP001500752">
    <property type="component" value="Unassembled WGS sequence"/>
</dbReference>
<evidence type="ECO:0000313" key="9">
    <source>
        <dbReference type="Proteomes" id="UP001500752"/>
    </source>
</evidence>
<feature type="binding site" evidence="6">
    <location>
        <position position="101"/>
    </location>
    <ligand>
        <name>NAD(+)</name>
        <dbReference type="ChEBI" id="CHEBI:57540"/>
    </ligand>
</feature>
<sequence>MTILETADPDPRDRPGDRKERMRRILVLAHTGRPDSLQAALDTCTRLRSAGLIPVMRRLELQNLRNTAAGESLEVEILDEDTSLDSVDLGMVLGGDGTVLRSAELVRNSNVPLLGVNLGHVGFLAESEHADLAQTVDWVVNREYTVEERMAIDVQVWLGNRRIARTWALNEAAVEKANRERMIEVVMEVDGLPISTFGCDGMVMATPTGSTAYAFSAGGPVVWPEVEALIMVPISAHALFAKPLVIAPTSVMALELLTRTDAQAVLWCDGRRTVDLPPGSRVEVTRSNRPVRLARVNRTPFSERLVRKFELPTKGWRGPVPVKDRETETAALPTVPGSLHVIEPRHYAPRPEREHP</sequence>
<feature type="binding site" evidence="6">
    <location>
        <position position="181"/>
    </location>
    <ligand>
        <name>NAD(+)</name>
        <dbReference type="ChEBI" id="CHEBI:57540"/>
    </ligand>
</feature>
<comment type="caution">
    <text evidence="6">Lacks conserved residue(s) required for the propagation of feature annotation.</text>
</comment>
<reference evidence="9" key="1">
    <citation type="journal article" date="2019" name="Int. J. Syst. Evol. Microbiol.">
        <title>The Global Catalogue of Microorganisms (GCM) 10K type strain sequencing project: providing services to taxonomists for standard genome sequencing and annotation.</title>
        <authorList>
            <consortium name="The Broad Institute Genomics Platform"/>
            <consortium name="The Broad Institute Genome Sequencing Center for Infectious Disease"/>
            <person name="Wu L."/>
            <person name="Ma J."/>
        </authorList>
    </citation>
    <scope>NUCLEOTIDE SEQUENCE [LARGE SCALE GENOMIC DNA]</scope>
    <source>
        <strain evidence="9">JCM 30742</strain>
    </source>
</reference>
<feature type="binding site" evidence="6">
    <location>
        <position position="200"/>
    </location>
    <ligand>
        <name>NAD(+)</name>
        <dbReference type="ChEBI" id="CHEBI:57540"/>
    </ligand>
</feature>